<dbReference type="SUPFAM" id="SSF57850">
    <property type="entry name" value="RING/U-box"/>
    <property type="match status" value="1"/>
</dbReference>
<proteinExistence type="predicted"/>
<dbReference type="Pfam" id="PF14634">
    <property type="entry name" value="zf-RING_5"/>
    <property type="match status" value="1"/>
</dbReference>
<keyword evidence="2" id="KW-0863">Zinc-finger</keyword>
<evidence type="ECO:0000313" key="5">
    <source>
        <dbReference type="EMBL" id="QHU31840.1"/>
    </source>
</evidence>
<accession>A0A6C0LNA2</accession>
<dbReference type="AlphaFoldDB" id="A0A6C0LNA2"/>
<dbReference type="PANTHER" id="PTHR23041">
    <property type="entry name" value="RING FINGER DOMAIN-CONTAINING"/>
    <property type="match status" value="1"/>
</dbReference>
<dbReference type="Gene3D" id="3.30.40.10">
    <property type="entry name" value="Zinc/RING finger domain, C3HC4 (zinc finger)"/>
    <property type="match status" value="1"/>
</dbReference>
<dbReference type="EMBL" id="MN740533">
    <property type="protein sequence ID" value="QHU31840.1"/>
    <property type="molecule type" value="Genomic_DNA"/>
</dbReference>
<feature type="domain" description="RING-type" evidence="4">
    <location>
        <begin position="260"/>
        <end position="300"/>
    </location>
</feature>
<sequence>MPTCKAINANYLPCASKMGIPSKQLCGSHNQSIAKEAAKEAARSADNTSALMKAADRTSKAFALMTITQTPGTEKEYAEAKAAEHALKLRVKTENDKYDKDLMTQKCKEAIAIKLYELLNLETDTAQTCYAIPSSQNVQCAAIGSPHDHLCDTHRATLVNHASVLSTYTNSPVTPNTLPFRFASDLNNHLLYEAFREAVRAARLARFGVTLAPAPVAVPAVPAPRRIAAEPVLTAPVDVAYHIARQHLEMSLALEKPITCPICYDAVTTENIVMTHCGHVYCGPCLAASRQRERKCPQCRVTI</sequence>
<organism evidence="5">
    <name type="scientific">viral metagenome</name>
    <dbReference type="NCBI Taxonomy" id="1070528"/>
    <lineage>
        <taxon>unclassified sequences</taxon>
        <taxon>metagenomes</taxon>
        <taxon>organismal metagenomes</taxon>
    </lineage>
</organism>
<dbReference type="GO" id="GO:0008270">
    <property type="term" value="F:zinc ion binding"/>
    <property type="evidence" value="ECO:0007669"/>
    <property type="project" value="UniProtKB-KW"/>
</dbReference>
<name>A0A6C0LNA2_9ZZZZ</name>
<evidence type="ECO:0000256" key="3">
    <source>
        <dbReference type="ARBA" id="ARBA00022833"/>
    </source>
</evidence>
<dbReference type="InterPro" id="IPR017907">
    <property type="entry name" value="Znf_RING_CS"/>
</dbReference>
<dbReference type="PROSITE" id="PS50089">
    <property type="entry name" value="ZF_RING_2"/>
    <property type="match status" value="1"/>
</dbReference>
<evidence type="ECO:0000256" key="2">
    <source>
        <dbReference type="ARBA" id="ARBA00022771"/>
    </source>
</evidence>
<evidence type="ECO:0000259" key="4">
    <source>
        <dbReference type="PROSITE" id="PS50089"/>
    </source>
</evidence>
<dbReference type="InterPro" id="IPR001841">
    <property type="entry name" value="Znf_RING"/>
</dbReference>
<dbReference type="PANTHER" id="PTHR23041:SF78">
    <property type="entry name" value="E3 UBIQUITIN-PROTEIN LIGASE RNF4"/>
    <property type="match status" value="1"/>
</dbReference>
<dbReference type="SMART" id="SM00184">
    <property type="entry name" value="RING"/>
    <property type="match status" value="1"/>
</dbReference>
<reference evidence="5" key="1">
    <citation type="journal article" date="2020" name="Nature">
        <title>Giant virus diversity and host interactions through global metagenomics.</title>
        <authorList>
            <person name="Schulz F."/>
            <person name="Roux S."/>
            <person name="Paez-Espino D."/>
            <person name="Jungbluth S."/>
            <person name="Walsh D.A."/>
            <person name="Denef V.J."/>
            <person name="McMahon K.D."/>
            <person name="Konstantinidis K.T."/>
            <person name="Eloe-Fadrosh E.A."/>
            <person name="Kyrpides N.C."/>
            <person name="Woyke T."/>
        </authorList>
    </citation>
    <scope>NUCLEOTIDE SEQUENCE</scope>
    <source>
        <strain evidence="5">GVMAG-M-3300027963-41</strain>
    </source>
</reference>
<keyword evidence="3" id="KW-0862">Zinc</keyword>
<dbReference type="InterPro" id="IPR013083">
    <property type="entry name" value="Znf_RING/FYVE/PHD"/>
</dbReference>
<dbReference type="PROSITE" id="PS00518">
    <property type="entry name" value="ZF_RING_1"/>
    <property type="match status" value="1"/>
</dbReference>
<dbReference type="InterPro" id="IPR047134">
    <property type="entry name" value="RNF4"/>
</dbReference>
<evidence type="ECO:0000256" key="1">
    <source>
        <dbReference type="ARBA" id="ARBA00022723"/>
    </source>
</evidence>
<keyword evidence="1" id="KW-0479">Metal-binding</keyword>
<protein>
    <recommendedName>
        <fullName evidence="4">RING-type domain-containing protein</fullName>
    </recommendedName>
</protein>